<reference evidence="3" key="1">
    <citation type="journal article" date="2019" name="Int. J. Syst. Evol. Microbiol.">
        <title>The Global Catalogue of Microorganisms (GCM) 10K type strain sequencing project: providing services to taxonomists for standard genome sequencing and annotation.</title>
        <authorList>
            <consortium name="The Broad Institute Genomics Platform"/>
            <consortium name="The Broad Institute Genome Sequencing Center for Infectious Disease"/>
            <person name="Wu L."/>
            <person name="Ma J."/>
        </authorList>
    </citation>
    <scope>NUCLEOTIDE SEQUENCE [LARGE SCALE GENOMIC DNA]</scope>
    <source>
        <strain evidence="3">KCTC 52094</strain>
    </source>
</reference>
<feature type="region of interest" description="Disordered" evidence="1">
    <location>
        <begin position="200"/>
        <end position="234"/>
    </location>
</feature>
<protein>
    <submittedName>
        <fullName evidence="2">Uncharacterized protein</fullName>
    </submittedName>
</protein>
<organism evidence="2 3">
    <name type="scientific">Teichococcus globiformis</name>
    <dbReference type="NCBI Taxonomy" id="2307229"/>
    <lineage>
        <taxon>Bacteria</taxon>
        <taxon>Pseudomonadati</taxon>
        <taxon>Pseudomonadota</taxon>
        <taxon>Alphaproteobacteria</taxon>
        <taxon>Acetobacterales</taxon>
        <taxon>Roseomonadaceae</taxon>
        <taxon>Roseomonas</taxon>
    </lineage>
</organism>
<evidence type="ECO:0000256" key="1">
    <source>
        <dbReference type="SAM" id="MobiDB-lite"/>
    </source>
</evidence>
<accession>A0ABV7G1L7</accession>
<dbReference type="EMBL" id="JBHRTN010000007">
    <property type="protein sequence ID" value="MFC3124571.1"/>
    <property type="molecule type" value="Genomic_DNA"/>
</dbReference>
<evidence type="ECO:0000313" key="3">
    <source>
        <dbReference type="Proteomes" id="UP001595593"/>
    </source>
</evidence>
<dbReference type="Proteomes" id="UP001595593">
    <property type="component" value="Unassembled WGS sequence"/>
</dbReference>
<gene>
    <name evidence="2" type="ORF">ACFOD4_05800</name>
</gene>
<proteinExistence type="predicted"/>
<keyword evidence="3" id="KW-1185">Reference proteome</keyword>
<comment type="caution">
    <text evidence="2">The sequence shown here is derived from an EMBL/GenBank/DDBJ whole genome shotgun (WGS) entry which is preliminary data.</text>
</comment>
<evidence type="ECO:0000313" key="2">
    <source>
        <dbReference type="EMBL" id="MFC3124571.1"/>
    </source>
</evidence>
<dbReference type="RefSeq" id="WP_379594992.1">
    <property type="nucleotide sequence ID" value="NZ_JBHRTN010000007.1"/>
</dbReference>
<name>A0ABV7G1L7_9PROT</name>
<sequence>MHLQSAACTASRAARNASLQSGDVATSIHKCSVLRGVIRDCGLAAGMLREAGERLQERDGWPEGTPAERYRHATAEATGLWRAAWALCAVTLPEQPGGEDAMQALDAAGTALAASTPSCVPCLSLAARVLERMRADAVQALTQRLTVLDRLAGEVGPLAGTDLAREAARLRALQIRQNLSGQAIGLAGMIPACLRDEPVQLDEGSAPTDWTGDRWSPDWGAQHQPVAPDAGLWR</sequence>